<dbReference type="Proteomes" id="UP000887578">
    <property type="component" value="Unplaced"/>
</dbReference>
<feature type="transmembrane region" description="Helical" evidence="1">
    <location>
        <begin position="164"/>
        <end position="180"/>
    </location>
</feature>
<dbReference type="PANTHER" id="PTHR12300:SF34">
    <property type="entry name" value="RECEPTOR EXPRESSION-ENHANCING PROTEIN"/>
    <property type="match status" value="1"/>
</dbReference>
<evidence type="ECO:0000256" key="2">
    <source>
        <dbReference type="SAM" id="MobiDB-lite"/>
    </source>
</evidence>
<keyword evidence="3" id="KW-1185">Reference proteome</keyword>
<accession>A0A914P6J4</accession>
<dbReference type="WBParaSite" id="PDA_v2.g13563.t1">
    <property type="protein sequence ID" value="PDA_v2.g13563.t1"/>
    <property type="gene ID" value="PDA_v2.g13563"/>
</dbReference>
<proteinExistence type="inferred from homology"/>
<protein>
    <recommendedName>
        <fullName evidence="1">Receptor expression-enhancing protein</fullName>
    </recommendedName>
</protein>
<comment type="subcellular location">
    <subcellularLocation>
        <location evidence="1">Membrane</location>
        <topology evidence="1">Multi-pass membrane protein</topology>
    </subcellularLocation>
</comment>
<feature type="transmembrane region" description="Helical" evidence="1">
    <location>
        <begin position="91"/>
        <end position="120"/>
    </location>
</feature>
<reference evidence="4" key="1">
    <citation type="submission" date="2022-11" db="UniProtKB">
        <authorList>
            <consortium name="WormBaseParasite"/>
        </authorList>
    </citation>
    <scope>IDENTIFICATION</scope>
</reference>
<evidence type="ECO:0000313" key="4">
    <source>
        <dbReference type="WBParaSite" id="PDA_v2.g13563.t1"/>
    </source>
</evidence>
<dbReference type="InterPro" id="IPR004345">
    <property type="entry name" value="TB2_DP1_HVA22"/>
</dbReference>
<dbReference type="GO" id="GO:0016020">
    <property type="term" value="C:membrane"/>
    <property type="evidence" value="ECO:0007669"/>
    <property type="project" value="UniProtKB-SubCell"/>
</dbReference>
<name>A0A914P6J4_9BILA</name>
<keyword evidence="1" id="KW-0812">Transmembrane</keyword>
<feature type="region of interest" description="Disordered" evidence="2">
    <location>
        <begin position="1"/>
        <end position="36"/>
    </location>
</feature>
<keyword evidence="1" id="KW-0472">Membrane</keyword>
<evidence type="ECO:0000313" key="3">
    <source>
        <dbReference type="Proteomes" id="UP000887578"/>
    </source>
</evidence>
<dbReference type="PANTHER" id="PTHR12300">
    <property type="entry name" value="HVA22-LIKE PROTEINS"/>
    <property type="match status" value="1"/>
</dbReference>
<comment type="similarity">
    <text evidence="1">Belongs to the DP1 family.</text>
</comment>
<sequence length="212" mass="22817">MASKSRSGSAISDGGAISGRHPTTSAGPLPSAAAAAKTPTTGTPACAYAECTSLSDIKPQLMKALYHSNSPLLDKTFGKIESTSGIKREQVVYGVSAALGLYLIFGGLAQLICNIIGFAYPAYASVKAVRTENKDDDTQWLVYWCVFASFSLLDFFADAVMSFIPIYWILKVVFLLYLALPQTKGAIRLYYKYVDPAITKIDALIANYVKTA</sequence>
<organism evidence="3 4">
    <name type="scientific">Panagrolaimus davidi</name>
    <dbReference type="NCBI Taxonomy" id="227884"/>
    <lineage>
        <taxon>Eukaryota</taxon>
        <taxon>Metazoa</taxon>
        <taxon>Ecdysozoa</taxon>
        <taxon>Nematoda</taxon>
        <taxon>Chromadorea</taxon>
        <taxon>Rhabditida</taxon>
        <taxon>Tylenchina</taxon>
        <taxon>Panagrolaimomorpha</taxon>
        <taxon>Panagrolaimoidea</taxon>
        <taxon>Panagrolaimidae</taxon>
        <taxon>Panagrolaimus</taxon>
    </lineage>
</organism>
<keyword evidence="1" id="KW-1133">Transmembrane helix</keyword>
<dbReference type="AlphaFoldDB" id="A0A914P6J4"/>
<evidence type="ECO:0000256" key="1">
    <source>
        <dbReference type="RuleBase" id="RU362006"/>
    </source>
</evidence>
<dbReference type="Pfam" id="PF03134">
    <property type="entry name" value="TB2_DP1_HVA22"/>
    <property type="match status" value="1"/>
</dbReference>